<gene>
    <name evidence="1" type="ORF">Fmac_020317</name>
</gene>
<keyword evidence="2" id="KW-1185">Reference proteome</keyword>
<dbReference type="Proteomes" id="UP001603857">
    <property type="component" value="Unassembled WGS sequence"/>
</dbReference>
<protein>
    <submittedName>
        <fullName evidence="1">Uncharacterized protein</fullName>
    </submittedName>
</protein>
<reference evidence="1 2" key="1">
    <citation type="submission" date="2024-08" db="EMBL/GenBank/DDBJ databases">
        <title>Insights into the chromosomal genome structure of Flemingia macrophylla.</title>
        <authorList>
            <person name="Ding Y."/>
            <person name="Zhao Y."/>
            <person name="Bi W."/>
            <person name="Wu M."/>
            <person name="Zhao G."/>
            <person name="Gong Y."/>
            <person name="Li W."/>
            <person name="Zhang P."/>
        </authorList>
    </citation>
    <scope>NUCLEOTIDE SEQUENCE [LARGE SCALE GENOMIC DNA]</scope>
    <source>
        <strain evidence="1">DYQJB</strain>
        <tissue evidence="1">Leaf</tissue>
    </source>
</reference>
<name>A0ABD1LTR9_9FABA</name>
<evidence type="ECO:0000313" key="1">
    <source>
        <dbReference type="EMBL" id="KAL2326890.1"/>
    </source>
</evidence>
<organism evidence="1 2">
    <name type="scientific">Flemingia macrophylla</name>
    <dbReference type="NCBI Taxonomy" id="520843"/>
    <lineage>
        <taxon>Eukaryota</taxon>
        <taxon>Viridiplantae</taxon>
        <taxon>Streptophyta</taxon>
        <taxon>Embryophyta</taxon>
        <taxon>Tracheophyta</taxon>
        <taxon>Spermatophyta</taxon>
        <taxon>Magnoliopsida</taxon>
        <taxon>eudicotyledons</taxon>
        <taxon>Gunneridae</taxon>
        <taxon>Pentapetalae</taxon>
        <taxon>rosids</taxon>
        <taxon>fabids</taxon>
        <taxon>Fabales</taxon>
        <taxon>Fabaceae</taxon>
        <taxon>Papilionoideae</taxon>
        <taxon>50 kb inversion clade</taxon>
        <taxon>NPAAA clade</taxon>
        <taxon>indigoferoid/millettioid clade</taxon>
        <taxon>Phaseoleae</taxon>
        <taxon>Flemingia</taxon>
    </lineage>
</organism>
<accession>A0ABD1LTR9</accession>
<comment type="caution">
    <text evidence="1">The sequence shown here is derived from an EMBL/GenBank/DDBJ whole genome shotgun (WGS) entry which is preliminary data.</text>
</comment>
<proteinExistence type="predicted"/>
<evidence type="ECO:0000313" key="2">
    <source>
        <dbReference type="Proteomes" id="UP001603857"/>
    </source>
</evidence>
<dbReference type="EMBL" id="JBGMDY010000007">
    <property type="protein sequence ID" value="KAL2326890.1"/>
    <property type="molecule type" value="Genomic_DNA"/>
</dbReference>
<dbReference type="AlphaFoldDB" id="A0ABD1LTR9"/>
<sequence>MNSPSLEANRGLERDIVKDNSLHRHIIKQIFLEKLKMKASKPPRLQDLATRQLSISHYYARLVELVVPTPAAGNSPKALTPRVLKPYSKLESVLDDPLESVLRHFPLSLLCVSLSNSNNNQKQ</sequence>